<evidence type="ECO:0000256" key="1">
    <source>
        <dbReference type="SAM" id="SignalP"/>
    </source>
</evidence>
<evidence type="ECO:0000259" key="2">
    <source>
        <dbReference type="Pfam" id="PF08239"/>
    </source>
</evidence>
<dbReference type="Gene3D" id="2.30.30.40">
    <property type="entry name" value="SH3 Domains"/>
    <property type="match status" value="1"/>
</dbReference>
<dbReference type="AlphaFoldDB" id="A0A533I9M8"/>
<gene>
    <name evidence="3" type="ORF">DI616_10430</name>
</gene>
<dbReference type="EMBL" id="VAFL01000007">
    <property type="protein sequence ID" value="TKW66368.1"/>
    <property type="molecule type" value="Genomic_DNA"/>
</dbReference>
<reference evidence="3 4" key="1">
    <citation type="journal article" date="2017" name="Nat. Commun.">
        <title>In situ click chemistry generation of cyclooxygenase-2 inhibitors.</title>
        <authorList>
            <person name="Bhardwaj A."/>
            <person name="Kaur J."/>
            <person name="Wuest M."/>
            <person name="Wuest F."/>
        </authorList>
    </citation>
    <scope>NUCLEOTIDE SEQUENCE [LARGE SCALE GENOMIC DNA]</scope>
    <source>
        <strain evidence="3">S2_012_000_R3_94</strain>
    </source>
</reference>
<comment type="caution">
    <text evidence="3">The sequence shown here is derived from an EMBL/GenBank/DDBJ whole genome shotgun (WGS) entry which is preliminary data.</text>
</comment>
<feature type="signal peptide" evidence="1">
    <location>
        <begin position="1"/>
        <end position="18"/>
    </location>
</feature>
<evidence type="ECO:0000313" key="3">
    <source>
        <dbReference type="EMBL" id="TKW66368.1"/>
    </source>
</evidence>
<sequence length="206" mass="22500">MLKRMAVIAMLAAGPAAATQEYILPTLFDVTGVAADDVLNIRETPSASAEIIGNLRPDQTRVEVLALDGSGQWGQLNAGERTGWVSMRFLAYRSDVWEAGRLPADLSCVGTEPFWSYHLEGDSLIWSEPGQDVTFAAPQVMDSGYARDPRRAIYYQDENDVLSATITPAQCSDNMSAIVYGLETMVIRQNGNQPPRMYSGCCSIGR</sequence>
<feature type="chain" id="PRO_5022036293" evidence="1">
    <location>
        <begin position="19"/>
        <end position="206"/>
    </location>
</feature>
<dbReference type="Proteomes" id="UP000315344">
    <property type="component" value="Unassembled WGS sequence"/>
</dbReference>
<keyword evidence="1" id="KW-0732">Signal</keyword>
<protein>
    <submittedName>
        <fullName evidence="3">Peptide-binding protein</fullName>
    </submittedName>
</protein>
<dbReference type="Pfam" id="PF08239">
    <property type="entry name" value="SH3_3"/>
    <property type="match status" value="1"/>
</dbReference>
<name>A0A533I9M8_PARDE</name>
<dbReference type="InterPro" id="IPR003646">
    <property type="entry name" value="SH3-like_bac-type"/>
</dbReference>
<accession>A0A533I9M8</accession>
<evidence type="ECO:0000313" key="4">
    <source>
        <dbReference type="Proteomes" id="UP000315344"/>
    </source>
</evidence>
<organism evidence="3 4">
    <name type="scientific">Paracoccus denitrificans</name>
    <dbReference type="NCBI Taxonomy" id="266"/>
    <lineage>
        <taxon>Bacteria</taxon>
        <taxon>Pseudomonadati</taxon>
        <taxon>Pseudomonadota</taxon>
        <taxon>Alphaproteobacteria</taxon>
        <taxon>Rhodobacterales</taxon>
        <taxon>Paracoccaceae</taxon>
        <taxon>Paracoccus</taxon>
    </lineage>
</organism>
<proteinExistence type="predicted"/>
<feature type="domain" description="SH3b" evidence="2">
    <location>
        <begin position="37"/>
        <end position="90"/>
    </location>
</feature>